<evidence type="ECO:0000256" key="1">
    <source>
        <dbReference type="SAM" id="MobiDB-lite"/>
    </source>
</evidence>
<evidence type="ECO:0000313" key="4">
    <source>
        <dbReference type="Proteomes" id="UP001519667"/>
    </source>
</evidence>
<protein>
    <recommendedName>
        <fullName evidence="5">Copper resistance protein B</fullName>
    </recommendedName>
</protein>
<gene>
    <name evidence="3" type="ORF">J7302_15220</name>
</gene>
<feature type="compositionally biased region" description="Low complexity" evidence="1">
    <location>
        <begin position="72"/>
        <end position="84"/>
    </location>
</feature>
<name>A0ABS5XK81_9GAMM</name>
<evidence type="ECO:0008006" key="5">
    <source>
        <dbReference type="Google" id="ProtNLM"/>
    </source>
</evidence>
<sequence>MNKTAQTSTLVGAALALILLTPTVLASSHTHEDHQKAPASGSQVMNHGQMDHGQMSHDKMMESMPHGDMNHDQMMNHGQMMQHGSKAAGQNGKTADTDRKDDQ</sequence>
<evidence type="ECO:0000313" key="3">
    <source>
        <dbReference type="EMBL" id="MBT8767465.1"/>
    </source>
</evidence>
<evidence type="ECO:0000256" key="2">
    <source>
        <dbReference type="SAM" id="SignalP"/>
    </source>
</evidence>
<feature type="chain" id="PRO_5046700436" description="Copper resistance protein B" evidence="2">
    <location>
        <begin position="27"/>
        <end position="103"/>
    </location>
</feature>
<proteinExistence type="predicted"/>
<keyword evidence="4" id="KW-1185">Reference proteome</keyword>
<accession>A0ABS5XK81</accession>
<feature type="signal peptide" evidence="2">
    <location>
        <begin position="1"/>
        <end position="26"/>
    </location>
</feature>
<feature type="region of interest" description="Disordered" evidence="1">
    <location>
        <begin position="26"/>
        <end position="103"/>
    </location>
</feature>
<comment type="caution">
    <text evidence="3">The sequence shown here is derived from an EMBL/GenBank/DDBJ whole genome shotgun (WGS) entry which is preliminary data.</text>
</comment>
<reference evidence="3 4" key="1">
    <citation type="submission" date="2021-04" db="EMBL/GenBank/DDBJ databases">
        <title>Pseudomonas boanensis sp. nov., a bacterium isolated from river water used for household purposes in Boane District, Mozambique.</title>
        <authorList>
            <person name="Nicklasson M."/>
            <person name="Martin-Rodriguez A.J."/>
            <person name="Thorell K."/>
            <person name="Neves L."/>
            <person name="Mussagy A."/>
            <person name="Rydberg H.A."/>
            <person name="Hernroth B."/>
            <person name="Svensson-Stadler L."/>
            <person name="Sjoling A."/>
        </authorList>
    </citation>
    <scope>NUCLEOTIDE SEQUENCE [LARGE SCALE GENOMIC DNA]</scope>
    <source>
        <strain evidence="3 4">DB1</strain>
    </source>
</reference>
<organism evidence="3 4">
    <name type="scientific">Metapseudomonas boanensis</name>
    <dbReference type="NCBI Taxonomy" id="2822138"/>
    <lineage>
        <taxon>Bacteria</taxon>
        <taxon>Pseudomonadati</taxon>
        <taxon>Pseudomonadota</taxon>
        <taxon>Gammaproteobacteria</taxon>
        <taxon>Pseudomonadales</taxon>
        <taxon>Pseudomonadaceae</taxon>
        <taxon>Metapseudomonas</taxon>
    </lineage>
</organism>
<dbReference type="EMBL" id="JAGTIS010000008">
    <property type="protein sequence ID" value="MBT8767465.1"/>
    <property type="molecule type" value="Genomic_DNA"/>
</dbReference>
<dbReference type="Proteomes" id="UP001519667">
    <property type="component" value="Unassembled WGS sequence"/>
</dbReference>
<keyword evidence="2" id="KW-0732">Signal</keyword>
<dbReference type="RefSeq" id="WP_215376288.1">
    <property type="nucleotide sequence ID" value="NZ_JAGTIS010000008.1"/>
</dbReference>